<dbReference type="GO" id="GO:0009307">
    <property type="term" value="P:DNA restriction-modification system"/>
    <property type="evidence" value="ECO:0007669"/>
    <property type="project" value="UniProtKB-KW"/>
</dbReference>
<organism evidence="7 8">
    <name type="scientific">Streptococcus oralis</name>
    <dbReference type="NCBI Taxonomy" id="1303"/>
    <lineage>
        <taxon>Bacteria</taxon>
        <taxon>Bacillati</taxon>
        <taxon>Bacillota</taxon>
        <taxon>Bacilli</taxon>
        <taxon>Lactobacillales</taxon>
        <taxon>Streptococcaceae</taxon>
        <taxon>Streptococcus</taxon>
    </lineage>
</organism>
<dbReference type="CDD" id="cd17265">
    <property type="entry name" value="RMtype1_S_Eco4255III-TRD2-CR2_like"/>
    <property type="match status" value="1"/>
</dbReference>
<dbReference type="PANTHER" id="PTHR43140:SF1">
    <property type="entry name" value="TYPE I RESTRICTION ENZYME ECOKI SPECIFICITY SUBUNIT"/>
    <property type="match status" value="1"/>
</dbReference>
<dbReference type="EMBL" id="RJNM01000030">
    <property type="protein sequence ID" value="RSI69327.1"/>
    <property type="molecule type" value="Genomic_DNA"/>
</dbReference>
<feature type="domain" description="Type I restriction modification DNA specificity" evidence="6">
    <location>
        <begin position="231"/>
        <end position="420"/>
    </location>
</feature>
<dbReference type="InterPro" id="IPR044946">
    <property type="entry name" value="Restrct_endonuc_typeI_TRD_sf"/>
</dbReference>
<keyword evidence="3" id="KW-0238">DNA-binding</keyword>
<dbReference type="Proteomes" id="UP000272687">
    <property type="component" value="Unassembled WGS sequence"/>
</dbReference>
<dbReference type="PANTHER" id="PTHR43140">
    <property type="entry name" value="TYPE-1 RESTRICTION ENZYME ECOKI SPECIFICITY PROTEIN"/>
    <property type="match status" value="1"/>
</dbReference>
<evidence type="ECO:0000256" key="5">
    <source>
        <dbReference type="SAM" id="Coils"/>
    </source>
</evidence>
<dbReference type="Gene3D" id="3.90.220.20">
    <property type="entry name" value="DNA methylase specificity domains"/>
    <property type="match status" value="2"/>
</dbReference>
<evidence type="ECO:0000256" key="2">
    <source>
        <dbReference type="ARBA" id="ARBA00022747"/>
    </source>
</evidence>
<evidence type="ECO:0000313" key="7">
    <source>
        <dbReference type="EMBL" id="RSI69327.1"/>
    </source>
</evidence>
<dbReference type="GO" id="GO:0003677">
    <property type="term" value="F:DNA binding"/>
    <property type="evidence" value="ECO:0007669"/>
    <property type="project" value="UniProtKB-KW"/>
</dbReference>
<dbReference type="SUPFAM" id="SSF116734">
    <property type="entry name" value="DNA methylase specificity domain"/>
    <property type="match status" value="2"/>
</dbReference>
<evidence type="ECO:0000313" key="8">
    <source>
        <dbReference type="Proteomes" id="UP000272687"/>
    </source>
</evidence>
<sequence length="440" mass="49924">MTKMKESGIDWIGQIPEEWEVIKFKYLGDVKQGLTYSPSDIVDKDEGILVLRSGNIQNGVLDFTNNVYVKTKVAESIVLRKNDILITARNGSSALIGKNAIIDTDIKATFGAFMMVFRTNKSLIAKFAFYLMNVSFNFYRTFFTTSTVNQLTAAIFNGIEVPLPSISEQQKIADFLDKKTAQLDKVKSLLEEQIQKLKDYRASLIYETVTKGLDKTVPMKDSGIDWIGQVPEGWEMVKFKYFFNTSKGLSITKECLVDEGIPVINYGQIHSSMSKQVQSCDFRLPFVPDYYLSKKGANLNQGDFVFADTSEDLEGAGNFSTRIDSTGPLLAGYHTIKARLNNYDEYDFRYFMHLFDSLAIRKQIQNKVSGIKVYSITQGILNSIFVIIPPKSEQQKIANLLDEKTAQIDKLVQIKNQQIENINKQRQTLIYDYVTGKRRG</sequence>
<accession>A0A3R9I371</accession>
<evidence type="ECO:0000259" key="6">
    <source>
        <dbReference type="Pfam" id="PF01420"/>
    </source>
</evidence>
<reference evidence="7 8" key="1">
    <citation type="submission" date="2018-11" db="EMBL/GenBank/DDBJ databases">
        <title>Species Designations Belie Phenotypic and Genotypic Heterogeneity in Oral Streptococci.</title>
        <authorList>
            <person name="Velsko I."/>
        </authorList>
    </citation>
    <scope>NUCLEOTIDE SEQUENCE [LARGE SCALE GENOMIC DNA]</scope>
    <source>
        <strain evidence="7 8">BCC50</strain>
    </source>
</reference>
<keyword evidence="2" id="KW-0680">Restriction system</keyword>
<comment type="similarity">
    <text evidence="1">Belongs to the type-I restriction system S methylase family.</text>
</comment>
<dbReference type="Gene3D" id="1.10.287.1120">
    <property type="entry name" value="Bipartite methylase S protein"/>
    <property type="match status" value="1"/>
</dbReference>
<dbReference type="RefSeq" id="WP_185755896.1">
    <property type="nucleotide sequence ID" value="NZ_RJNM01000030.1"/>
</dbReference>
<comment type="caution">
    <text evidence="7">The sequence shown here is derived from an EMBL/GenBank/DDBJ whole genome shotgun (WGS) entry which is preliminary data.</text>
</comment>
<comment type="subunit">
    <text evidence="4">The methyltransferase is composed of M and S polypeptides.</text>
</comment>
<evidence type="ECO:0000256" key="1">
    <source>
        <dbReference type="ARBA" id="ARBA00010923"/>
    </source>
</evidence>
<dbReference type="InterPro" id="IPR000055">
    <property type="entry name" value="Restrct_endonuc_typeI_TRD"/>
</dbReference>
<feature type="domain" description="Type I restriction modification DNA specificity" evidence="6">
    <location>
        <begin position="16"/>
        <end position="184"/>
    </location>
</feature>
<dbReference type="Pfam" id="PF01420">
    <property type="entry name" value="Methylase_S"/>
    <property type="match status" value="2"/>
</dbReference>
<evidence type="ECO:0000256" key="4">
    <source>
        <dbReference type="ARBA" id="ARBA00038652"/>
    </source>
</evidence>
<gene>
    <name evidence="7" type="primary">hsdS</name>
    <name evidence="7" type="ORF">D8860_09495</name>
</gene>
<feature type="coiled-coil region" evidence="5">
    <location>
        <begin position="176"/>
        <end position="203"/>
    </location>
</feature>
<name>A0A3R9I371_STROR</name>
<evidence type="ECO:0000256" key="3">
    <source>
        <dbReference type="ARBA" id="ARBA00023125"/>
    </source>
</evidence>
<protein>
    <submittedName>
        <fullName evidence="7">Type-1 restriction enzyme EcoKI specificity protein</fullName>
    </submittedName>
</protein>
<dbReference type="InterPro" id="IPR051212">
    <property type="entry name" value="Type-I_RE_S_subunit"/>
</dbReference>
<keyword evidence="5" id="KW-0175">Coiled coil</keyword>
<proteinExistence type="inferred from homology"/>
<dbReference type="AlphaFoldDB" id="A0A3R9I371"/>